<dbReference type="AlphaFoldDB" id="A0A453JJ75"/>
<keyword evidence="2" id="KW-1185">Reference proteome</keyword>
<sequence length="70" mass="7897">MPSPGQVTTWWPLPLATSSLSWYEQFQHLINPAALDGPRGLVVLRPRDPFPIGVVSREGRSYVECVLYML</sequence>
<protein>
    <submittedName>
        <fullName evidence="1">Uncharacterized protein</fullName>
    </submittedName>
</protein>
<evidence type="ECO:0000313" key="1">
    <source>
        <dbReference type="EnsemblPlants" id="AET5Gv20079600.32"/>
    </source>
</evidence>
<reference evidence="1" key="4">
    <citation type="submission" date="2019-03" db="UniProtKB">
        <authorList>
            <consortium name="EnsemblPlants"/>
        </authorList>
    </citation>
    <scope>IDENTIFICATION</scope>
</reference>
<evidence type="ECO:0000313" key="2">
    <source>
        <dbReference type="Proteomes" id="UP000015105"/>
    </source>
</evidence>
<reference evidence="1" key="3">
    <citation type="journal article" date="2017" name="Nature">
        <title>Genome sequence of the progenitor of the wheat D genome Aegilops tauschii.</title>
        <authorList>
            <person name="Luo M.C."/>
            <person name="Gu Y.Q."/>
            <person name="Puiu D."/>
            <person name="Wang H."/>
            <person name="Twardziok S.O."/>
            <person name="Deal K.R."/>
            <person name="Huo N."/>
            <person name="Zhu T."/>
            <person name="Wang L."/>
            <person name="Wang Y."/>
            <person name="McGuire P.E."/>
            <person name="Liu S."/>
            <person name="Long H."/>
            <person name="Ramasamy R.K."/>
            <person name="Rodriguez J.C."/>
            <person name="Van S.L."/>
            <person name="Yuan L."/>
            <person name="Wang Z."/>
            <person name="Xia Z."/>
            <person name="Xiao L."/>
            <person name="Anderson O.D."/>
            <person name="Ouyang S."/>
            <person name="Liang Y."/>
            <person name="Zimin A.V."/>
            <person name="Pertea G."/>
            <person name="Qi P."/>
            <person name="Bennetzen J.L."/>
            <person name="Dai X."/>
            <person name="Dawson M.W."/>
            <person name="Muller H.G."/>
            <person name="Kugler K."/>
            <person name="Rivarola-Duarte L."/>
            <person name="Spannagl M."/>
            <person name="Mayer K.F.X."/>
            <person name="Lu F.H."/>
            <person name="Bevan M.W."/>
            <person name="Leroy P."/>
            <person name="Li P."/>
            <person name="You F.M."/>
            <person name="Sun Q."/>
            <person name="Liu Z."/>
            <person name="Lyons E."/>
            <person name="Wicker T."/>
            <person name="Salzberg S.L."/>
            <person name="Devos K.M."/>
            <person name="Dvorak J."/>
        </authorList>
    </citation>
    <scope>NUCLEOTIDE SEQUENCE [LARGE SCALE GENOMIC DNA]</scope>
    <source>
        <strain evidence="1">cv. AL8/78</strain>
    </source>
</reference>
<accession>A0A453JJ75</accession>
<dbReference type="EnsemblPlants" id="AET5Gv20079600.32">
    <property type="protein sequence ID" value="AET5Gv20079600.32"/>
    <property type="gene ID" value="AET5Gv20079600"/>
</dbReference>
<proteinExistence type="predicted"/>
<dbReference type="Gramene" id="AET5Gv20079600.32">
    <property type="protein sequence ID" value="AET5Gv20079600.32"/>
    <property type="gene ID" value="AET5Gv20079600"/>
</dbReference>
<reference evidence="2" key="2">
    <citation type="journal article" date="2017" name="Nat. Plants">
        <title>The Aegilops tauschii genome reveals multiple impacts of transposons.</title>
        <authorList>
            <person name="Zhao G."/>
            <person name="Zou C."/>
            <person name="Li K."/>
            <person name="Wang K."/>
            <person name="Li T."/>
            <person name="Gao L."/>
            <person name="Zhang X."/>
            <person name="Wang H."/>
            <person name="Yang Z."/>
            <person name="Liu X."/>
            <person name="Jiang W."/>
            <person name="Mao L."/>
            <person name="Kong X."/>
            <person name="Jiao Y."/>
            <person name="Jia J."/>
        </authorList>
    </citation>
    <scope>NUCLEOTIDE SEQUENCE [LARGE SCALE GENOMIC DNA]</scope>
    <source>
        <strain evidence="2">cv. AL8/78</strain>
    </source>
</reference>
<organism evidence="1 2">
    <name type="scientific">Aegilops tauschii subsp. strangulata</name>
    <name type="common">Goatgrass</name>
    <dbReference type="NCBI Taxonomy" id="200361"/>
    <lineage>
        <taxon>Eukaryota</taxon>
        <taxon>Viridiplantae</taxon>
        <taxon>Streptophyta</taxon>
        <taxon>Embryophyta</taxon>
        <taxon>Tracheophyta</taxon>
        <taxon>Spermatophyta</taxon>
        <taxon>Magnoliopsida</taxon>
        <taxon>Liliopsida</taxon>
        <taxon>Poales</taxon>
        <taxon>Poaceae</taxon>
        <taxon>BOP clade</taxon>
        <taxon>Pooideae</taxon>
        <taxon>Triticodae</taxon>
        <taxon>Triticeae</taxon>
        <taxon>Triticinae</taxon>
        <taxon>Aegilops</taxon>
    </lineage>
</organism>
<reference evidence="2" key="1">
    <citation type="journal article" date="2014" name="Science">
        <title>Ancient hybridizations among the ancestral genomes of bread wheat.</title>
        <authorList>
            <consortium name="International Wheat Genome Sequencing Consortium,"/>
            <person name="Marcussen T."/>
            <person name="Sandve S.R."/>
            <person name="Heier L."/>
            <person name="Spannagl M."/>
            <person name="Pfeifer M."/>
            <person name="Jakobsen K.S."/>
            <person name="Wulff B.B."/>
            <person name="Steuernagel B."/>
            <person name="Mayer K.F."/>
            <person name="Olsen O.A."/>
        </authorList>
    </citation>
    <scope>NUCLEOTIDE SEQUENCE [LARGE SCALE GENOMIC DNA]</scope>
    <source>
        <strain evidence="2">cv. AL8/78</strain>
    </source>
</reference>
<reference evidence="1" key="5">
    <citation type="journal article" date="2021" name="G3 (Bethesda)">
        <title>Aegilops tauschii genome assembly Aet v5.0 features greater sequence contiguity and improved annotation.</title>
        <authorList>
            <person name="Wang L."/>
            <person name="Zhu T."/>
            <person name="Rodriguez J.C."/>
            <person name="Deal K.R."/>
            <person name="Dubcovsky J."/>
            <person name="McGuire P.E."/>
            <person name="Lux T."/>
            <person name="Spannagl M."/>
            <person name="Mayer K.F.X."/>
            <person name="Baldrich P."/>
            <person name="Meyers B.C."/>
            <person name="Huo N."/>
            <person name="Gu Y.Q."/>
            <person name="Zhou H."/>
            <person name="Devos K.M."/>
            <person name="Bennetzen J.L."/>
            <person name="Unver T."/>
            <person name="Budak H."/>
            <person name="Gulick P.J."/>
            <person name="Galiba G."/>
            <person name="Kalapos B."/>
            <person name="Nelson D.R."/>
            <person name="Li P."/>
            <person name="You F.M."/>
            <person name="Luo M.C."/>
            <person name="Dvorak J."/>
        </authorList>
    </citation>
    <scope>NUCLEOTIDE SEQUENCE [LARGE SCALE GENOMIC DNA]</scope>
    <source>
        <strain evidence="1">cv. AL8/78</strain>
    </source>
</reference>
<name>A0A453JJ75_AEGTS</name>
<dbReference type="Proteomes" id="UP000015105">
    <property type="component" value="Chromosome 5D"/>
</dbReference>